<keyword evidence="3 8" id="KW-0812">Transmembrane</keyword>
<feature type="transmembrane region" description="Helical" evidence="8">
    <location>
        <begin position="133"/>
        <end position="154"/>
    </location>
</feature>
<keyword evidence="2" id="KW-0813">Transport</keyword>
<keyword evidence="6 8" id="KW-1133">Transmembrane helix</keyword>
<evidence type="ECO:0000256" key="5">
    <source>
        <dbReference type="ARBA" id="ARBA00022840"/>
    </source>
</evidence>
<keyword evidence="12" id="KW-1185">Reference proteome</keyword>
<dbReference type="Gene3D" id="3.40.50.300">
    <property type="entry name" value="P-loop containing nucleotide triphosphate hydrolases"/>
    <property type="match status" value="1"/>
</dbReference>
<dbReference type="GO" id="GO:0140359">
    <property type="term" value="F:ABC-type transporter activity"/>
    <property type="evidence" value="ECO:0007669"/>
    <property type="project" value="InterPro"/>
</dbReference>
<sequence length="612" mass="64453">MKAVGATFTDVPHYRALSLLLLALTLAVSGVGIVFNFLGRDFWEALSEKDPVQFGRLVRKFLVALLVGAPLIALQEYVKDHIDLAWRCSLTRRVLRSYLHGGAYYALELEHKDIDNPDQRVTEDVDEFTETCVSFFVSLGASLLDLIAFSAILFSIHPPLFLTVLAYSTAGTCIALALGHRLVGLNMGQIRREADFRYSLVRVRENAEAIAFYGGERAERRLISRHLDSALENTRRLIATERNLGFFTAGYELLVEVLPALLVAPVYFAGRMGLGQVSQVFSAFSRVLYSTSIIIDNLASPRTEELSSGGSTLSGPGPSLTLAPGDRLLIEGPSGAGKSSLLRAIAGMWTRGAGAIYRPSPQDTFFAPQRPYCAAGSLREQLMYPTPPADRPGVTDRELVALLRRVGLGDLPLRAYNRCRVAAAAAASGGADAVDGAADAAGAGDIGSGGAAADAQPAVMGAAMTAPLTGSHEGVLQCAEAAATAPPPSLPRALPFLDGEAALEADAAALALALSTAAVDWEDALSLGEQQRLAFARLLFNGAALALLDEATSALDAHAEAQLYALLRAMPGLTLVSVGHRRSLAAHHGAVLTPDGGGRWSLGAAAAAAAEG</sequence>
<name>A0A835Z6M7_9STRA</name>
<evidence type="ECO:0000256" key="8">
    <source>
        <dbReference type="SAM" id="Phobius"/>
    </source>
</evidence>
<dbReference type="Pfam" id="PF00005">
    <property type="entry name" value="ABC_tran"/>
    <property type="match status" value="2"/>
</dbReference>
<dbReference type="PROSITE" id="PS50893">
    <property type="entry name" value="ABC_TRANSPORTER_2"/>
    <property type="match status" value="1"/>
</dbReference>
<protein>
    <submittedName>
        <fullName evidence="11">ATP-binding cassette superfamily</fullName>
    </submittedName>
</protein>
<dbReference type="SUPFAM" id="SSF52540">
    <property type="entry name" value="P-loop containing nucleoside triphosphate hydrolases"/>
    <property type="match status" value="1"/>
</dbReference>
<dbReference type="PROSITE" id="PS50929">
    <property type="entry name" value="ABC_TM1F"/>
    <property type="match status" value="1"/>
</dbReference>
<reference evidence="11" key="1">
    <citation type="submission" date="2021-02" db="EMBL/GenBank/DDBJ databases">
        <title>First Annotated Genome of the Yellow-green Alga Tribonema minus.</title>
        <authorList>
            <person name="Mahan K.M."/>
        </authorList>
    </citation>
    <scope>NUCLEOTIDE SEQUENCE</scope>
    <source>
        <strain evidence="11">UTEX B ZZ1240</strain>
    </source>
</reference>
<dbReference type="PANTHER" id="PTHR11384">
    <property type="entry name" value="ATP-BINDING CASSETTE, SUB-FAMILY D MEMBER"/>
    <property type="match status" value="1"/>
</dbReference>
<dbReference type="Pfam" id="PF06472">
    <property type="entry name" value="ABC_membrane_2"/>
    <property type="match status" value="1"/>
</dbReference>
<dbReference type="AlphaFoldDB" id="A0A835Z6M7"/>
<dbReference type="InterPro" id="IPR027417">
    <property type="entry name" value="P-loop_NTPase"/>
</dbReference>
<dbReference type="InterPro" id="IPR003593">
    <property type="entry name" value="AAA+_ATPase"/>
</dbReference>
<proteinExistence type="inferred from homology"/>
<dbReference type="Proteomes" id="UP000664859">
    <property type="component" value="Unassembled WGS sequence"/>
</dbReference>
<organism evidence="11 12">
    <name type="scientific">Tribonema minus</name>
    <dbReference type="NCBI Taxonomy" id="303371"/>
    <lineage>
        <taxon>Eukaryota</taxon>
        <taxon>Sar</taxon>
        <taxon>Stramenopiles</taxon>
        <taxon>Ochrophyta</taxon>
        <taxon>PX clade</taxon>
        <taxon>Xanthophyceae</taxon>
        <taxon>Tribonematales</taxon>
        <taxon>Tribonemataceae</taxon>
        <taxon>Tribonema</taxon>
    </lineage>
</organism>
<dbReference type="Gene3D" id="1.20.1560.10">
    <property type="entry name" value="ABC transporter type 1, transmembrane domain"/>
    <property type="match status" value="1"/>
</dbReference>
<dbReference type="PANTHER" id="PTHR11384:SF59">
    <property type="entry name" value="LYSOSOMAL COBALAMIN TRANSPORTER ABCD4"/>
    <property type="match status" value="1"/>
</dbReference>
<evidence type="ECO:0000313" key="12">
    <source>
        <dbReference type="Proteomes" id="UP000664859"/>
    </source>
</evidence>
<gene>
    <name evidence="11" type="ORF">JKP88DRAFT_269542</name>
</gene>
<dbReference type="InterPro" id="IPR036640">
    <property type="entry name" value="ABC1_TM_sf"/>
</dbReference>
<evidence type="ECO:0000256" key="7">
    <source>
        <dbReference type="ARBA" id="ARBA00023136"/>
    </source>
</evidence>
<evidence type="ECO:0000256" key="6">
    <source>
        <dbReference type="ARBA" id="ARBA00022989"/>
    </source>
</evidence>
<feature type="domain" description="ABC transmembrane type-1" evidence="10">
    <location>
        <begin position="19"/>
        <end position="300"/>
    </location>
</feature>
<dbReference type="OrthoDB" id="422637at2759"/>
<evidence type="ECO:0000259" key="10">
    <source>
        <dbReference type="PROSITE" id="PS50929"/>
    </source>
</evidence>
<feature type="domain" description="ABC transporter" evidence="9">
    <location>
        <begin position="293"/>
        <end position="612"/>
    </location>
</feature>
<feature type="transmembrane region" description="Helical" evidence="8">
    <location>
        <begin position="244"/>
        <end position="268"/>
    </location>
</feature>
<dbReference type="InterPro" id="IPR003439">
    <property type="entry name" value="ABC_transporter-like_ATP-bd"/>
</dbReference>
<dbReference type="InterPro" id="IPR011527">
    <property type="entry name" value="ABC1_TM_dom"/>
</dbReference>
<evidence type="ECO:0000256" key="3">
    <source>
        <dbReference type="ARBA" id="ARBA00022692"/>
    </source>
</evidence>
<evidence type="ECO:0000313" key="11">
    <source>
        <dbReference type="EMBL" id="KAG5187995.1"/>
    </source>
</evidence>
<evidence type="ECO:0000259" key="9">
    <source>
        <dbReference type="PROSITE" id="PS50893"/>
    </source>
</evidence>
<accession>A0A835Z6M7</accession>
<keyword evidence="5 11" id="KW-0067">ATP-binding</keyword>
<dbReference type="PROSITE" id="PS00211">
    <property type="entry name" value="ABC_TRANSPORTER_1"/>
    <property type="match status" value="1"/>
</dbReference>
<dbReference type="GO" id="GO:0016887">
    <property type="term" value="F:ATP hydrolysis activity"/>
    <property type="evidence" value="ECO:0007669"/>
    <property type="project" value="InterPro"/>
</dbReference>
<evidence type="ECO:0000256" key="1">
    <source>
        <dbReference type="ARBA" id="ARBA00008575"/>
    </source>
</evidence>
<dbReference type="SMART" id="SM00382">
    <property type="entry name" value="AAA"/>
    <property type="match status" value="1"/>
</dbReference>
<keyword evidence="7 8" id="KW-0472">Membrane</keyword>
<dbReference type="SUPFAM" id="SSF90123">
    <property type="entry name" value="ABC transporter transmembrane region"/>
    <property type="match status" value="1"/>
</dbReference>
<feature type="transmembrane region" description="Helical" evidence="8">
    <location>
        <begin position="160"/>
        <end position="183"/>
    </location>
</feature>
<dbReference type="InterPro" id="IPR050835">
    <property type="entry name" value="ABC_transporter_sub-D"/>
</dbReference>
<dbReference type="GO" id="GO:0005524">
    <property type="term" value="F:ATP binding"/>
    <property type="evidence" value="ECO:0007669"/>
    <property type="project" value="UniProtKB-KW"/>
</dbReference>
<comment type="caution">
    <text evidence="11">The sequence shown here is derived from an EMBL/GenBank/DDBJ whole genome shotgun (WGS) entry which is preliminary data.</text>
</comment>
<keyword evidence="4" id="KW-0547">Nucleotide-binding</keyword>
<dbReference type="GO" id="GO:0016020">
    <property type="term" value="C:membrane"/>
    <property type="evidence" value="ECO:0007669"/>
    <property type="project" value="InterPro"/>
</dbReference>
<dbReference type="EMBL" id="JAFCMP010000079">
    <property type="protein sequence ID" value="KAG5187995.1"/>
    <property type="molecule type" value="Genomic_DNA"/>
</dbReference>
<feature type="transmembrane region" description="Helical" evidence="8">
    <location>
        <begin position="16"/>
        <end position="37"/>
    </location>
</feature>
<evidence type="ECO:0000256" key="2">
    <source>
        <dbReference type="ARBA" id="ARBA00022448"/>
    </source>
</evidence>
<dbReference type="InterPro" id="IPR017871">
    <property type="entry name" value="ABC_transporter-like_CS"/>
</dbReference>
<evidence type="ECO:0000256" key="4">
    <source>
        <dbReference type="ARBA" id="ARBA00022741"/>
    </source>
</evidence>
<comment type="similarity">
    <text evidence="1">Belongs to the ABC transporter superfamily. ABCD family. Peroxisomal fatty acyl CoA transporter (TC 3.A.1.203) subfamily.</text>
</comment>